<protein>
    <recommendedName>
        <fullName evidence="3">DUF4911 domain-containing protein</fullName>
    </recommendedName>
</protein>
<organism evidence="1 2">
    <name type="scientific">Fusobacterium necrogenes</name>
    <dbReference type="NCBI Taxonomy" id="858"/>
    <lineage>
        <taxon>Bacteria</taxon>
        <taxon>Fusobacteriati</taxon>
        <taxon>Fusobacteriota</taxon>
        <taxon>Fusobacteriia</taxon>
        <taxon>Fusobacteriales</taxon>
        <taxon>Fusobacteriaceae</taxon>
        <taxon>Fusobacterium</taxon>
    </lineage>
</organism>
<dbReference type="OrthoDB" id="5688at2"/>
<reference evidence="1 2" key="1">
    <citation type="submission" date="2018-06" db="EMBL/GenBank/DDBJ databases">
        <authorList>
            <consortium name="Pathogen Informatics"/>
            <person name="Doyle S."/>
        </authorList>
    </citation>
    <scope>NUCLEOTIDE SEQUENCE [LARGE SCALE GENOMIC DNA]</scope>
    <source>
        <strain evidence="1 2">NCTC10723</strain>
    </source>
</reference>
<dbReference type="EMBL" id="UGGU01000003">
    <property type="protein sequence ID" value="STO31503.1"/>
    <property type="molecule type" value="Genomic_DNA"/>
</dbReference>
<sequence length="86" mass="9777">MLSSYEFLIQSRKEDIDFINKVIEAYEGIGVVRTVDANAGIVNVISTDDFKDFVRTIIEDLDKNYGVEAKITEEGPWKGSLYINKK</sequence>
<accession>A0A377GXC5</accession>
<dbReference type="RefSeq" id="WP_005887244.1">
    <property type="nucleotide sequence ID" value="NZ_CASFEE010000022.1"/>
</dbReference>
<dbReference type="Pfam" id="PF16256">
    <property type="entry name" value="DUF4911"/>
    <property type="match status" value="1"/>
</dbReference>
<gene>
    <name evidence="1" type="ORF">NCTC10723_00954</name>
</gene>
<dbReference type="InterPro" id="IPR032587">
    <property type="entry name" value="DUF4911"/>
</dbReference>
<dbReference type="AlphaFoldDB" id="A0A377GXC5"/>
<dbReference type="Proteomes" id="UP000255328">
    <property type="component" value="Unassembled WGS sequence"/>
</dbReference>
<evidence type="ECO:0008006" key="3">
    <source>
        <dbReference type="Google" id="ProtNLM"/>
    </source>
</evidence>
<name>A0A377GXC5_9FUSO</name>
<evidence type="ECO:0000313" key="1">
    <source>
        <dbReference type="EMBL" id="STO31503.1"/>
    </source>
</evidence>
<dbReference type="GeneID" id="62764045"/>
<evidence type="ECO:0000313" key="2">
    <source>
        <dbReference type="Proteomes" id="UP000255328"/>
    </source>
</evidence>
<proteinExistence type="predicted"/>
<keyword evidence="2" id="KW-1185">Reference proteome</keyword>